<reference evidence="2" key="1">
    <citation type="journal article" date="2016" name="Sci. Rep.">
        <title>Molecular characterization of firefly nuptial gifts: a multi-omics approach sheds light on postcopulatory sexual selection.</title>
        <authorList>
            <person name="Al-Wathiqui N."/>
            <person name="Fallon T.R."/>
            <person name="South A."/>
            <person name="Weng J.K."/>
            <person name="Lewis S.M."/>
        </authorList>
    </citation>
    <scope>NUCLEOTIDE SEQUENCE</scope>
</reference>
<feature type="compositionally biased region" description="Basic and acidic residues" evidence="1">
    <location>
        <begin position="38"/>
        <end position="49"/>
    </location>
</feature>
<feature type="region of interest" description="Disordered" evidence="1">
    <location>
        <begin position="1"/>
        <end position="50"/>
    </location>
</feature>
<protein>
    <submittedName>
        <fullName evidence="2">Uncharacterized protein</fullName>
    </submittedName>
</protein>
<feature type="compositionally biased region" description="Basic and acidic residues" evidence="1">
    <location>
        <begin position="312"/>
        <end position="336"/>
    </location>
</feature>
<feature type="compositionally biased region" description="Acidic residues" evidence="1">
    <location>
        <begin position="249"/>
        <end position="265"/>
    </location>
</feature>
<proteinExistence type="predicted"/>
<feature type="region of interest" description="Disordered" evidence="1">
    <location>
        <begin position="132"/>
        <end position="153"/>
    </location>
</feature>
<organism evidence="2">
    <name type="scientific">Photinus pyralis</name>
    <name type="common">Common eastern firefly</name>
    <name type="synonym">Lampyris pyralis</name>
    <dbReference type="NCBI Taxonomy" id="7054"/>
    <lineage>
        <taxon>Eukaryota</taxon>
        <taxon>Metazoa</taxon>
        <taxon>Ecdysozoa</taxon>
        <taxon>Arthropoda</taxon>
        <taxon>Hexapoda</taxon>
        <taxon>Insecta</taxon>
        <taxon>Pterygota</taxon>
        <taxon>Neoptera</taxon>
        <taxon>Endopterygota</taxon>
        <taxon>Coleoptera</taxon>
        <taxon>Polyphaga</taxon>
        <taxon>Elateriformia</taxon>
        <taxon>Elateroidea</taxon>
        <taxon>Lampyridae</taxon>
        <taxon>Lampyrinae</taxon>
        <taxon>Photinus</taxon>
    </lineage>
</organism>
<dbReference type="EMBL" id="GEZM01010011">
    <property type="protein sequence ID" value="JAV94213.1"/>
    <property type="molecule type" value="Transcribed_RNA"/>
</dbReference>
<dbReference type="AlphaFoldDB" id="A0A1Y1N8L5"/>
<name>A0A1Y1N8L5_PHOPY</name>
<sequence>MTDVDESPYDKTSNSCNVQEPGKHSLTILRQVEEGEQTEQRAEGDRPVRGAESIGLLEDGRGQAFVSKGVQNASAGINIGAGGRKHGSQQDGIDDIGKDLDAGKLGNNDERRGRGILSRALQVGVVIRNVDSDEEDGANKEDEIAPESPSNSLGDGLARIFGLASTNTDKLGSLVAEASRDQDGPEADKLARGARHDVLCKGTRIRPIPEANIALVSGARINTHAEDDEANNGHDLDAREPHLHLAEVPDGEEVDSSEDDPEDGNPDANVDSLRPVLDDETGSCKFETKGNGPAEPVDPAHGKAQGRINKAARIDSEGTSDRHVGSHLTEGNHDGVNDDTNEDEADEKRSRSGLGQGSTSSEEQASAKGSTNGDELQMTTLQRSRQARLARLYILCTLLLRRRLIAGSGGLFVGHCRGRCLPRNLFNRF</sequence>
<feature type="region of interest" description="Disordered" evidence="1">
    <location>
        <begin position="247"/>
        <end position="378"/>
    </location>
</feature>
<accession>A0A1Y1N8L5</accession>
<evidence type="ECO:0000256" key="1">
    <source>
        <dbReference type="SAM" id="MobiDB-lite"/>
    </source>
</evidence>
<feature type="compositionally biased region" description="Polar residues" evidence="1">
    <location>
        <begin position="357"/>
        <end position="378"/>
    </location>
</feature>
<evidence type="ECO:0000313" key="2">
    <source>
        <dbReference type="EMBL" id="JAV94213.1"/>
    </source>
</evidence>